<gene>
    <name evidence="2" type="ORF">AYL44_13870</name>
</gene>
<evidence type="ECO:0000259" key="1">
    <source>
        <dbReference type="Pfam" id="PF13021"/>
    </source>
</evidence>
<sequence length="112" mass="12623">MIVEDYGVLDMAGGWSKSIPVDSFAWRKLPVDEDGIAVAYYWASEWPSPQAVNQAFLKIVAEEGYAVFTDKKVTWAFCPYWAGVDIIFPTPQERDEFVNAHRDLLSPHPSGL</sequence>
<dbReference type="Pfam" id="PF13021">
    <property type="entry name" value="DUF3885"/>
    <property type="match status" value="1"/>
</dbReference>
<dbReference type="OrthoDB" id="8783685at2"/>
<organism evidence="2 3">
    <name type="scientific">Microbacterium oleivorans</name>
    <dbReference type="NCBI Taxonomy" id="273677"/>
    <lineage>
        <taxon>Bacteria</taxon>
        <taxon>Bacillati</taxon>
        <taxon>Actinomycetota</taxon>
        <taxon>Actinomycetes</taxon>
        <taxon>Micrococcales</taxon>
        <taxon>Microbacteriaceae</taxon>
        <taxon>Microbacterium</taxon>
    </lineage>
</organism>
<dbReference type="InterPro" id="IPR024976">
    <property type="entry name" value="DUF3885"/>
</dbReference>
<dbReference type="AlphaFoldDB" id="A0A177K6R8"/>
<name>A0A177K6R8_9MICO</name>
<comment type="caution">
    <text evidence="2">The sequence shown here is derived from an EMBL/GenBank/DDBJ whole genome shotgun (WGS) entry which is preliminary data.</text>
</comment>
<dbReference type="Proteomes" id="UP000076998">
    <property type="component" value="Unassembled WGS sequence"/>
</dbReference>
<feature type="domain" description="DUF3885" evidence="1">
    <location>
        <begin position="32"/>
        <end position="109"/>
    </location>
</feature>
<protein>
    <recommendedName>
        <fullName evidence="1">DUF3885 domain-containing protein</fullName>
    </recommendedName>
</protein>
<accession>A0A177K6R8</accession>
<evidence type="ECO:0000313" key="3">
    <source>
        <dbReference type="Proteomes" id="UP000076998"/>
    </source>
</evidence>
<evidence type="ECO:0000313" key="2">
    <source>
        <dbReference type="EMBL" id="OAH49083.1"/>
    </source>
</evidence>
<proteinExistence type="predicted"/>
<dbReference type="RefSeq" id="WP_064003857.1">
    <property type="nucleotide sequence ID" value="NZ_LSTV01000005.1"/>
</dbReference>
<dbReference type="EMBL" id="LSTV01000005">
    <property type="protein sequence ID" value="OAH49083.1"/>
    <property type="molecule type" value="Genomic_DNA"/>
</dbReference>
<reference evidence="2 3" key="1">
    <citation type="submission" date="2016-02" db="EMBL/GenBank/DDBJ databases">
        <authorList>
            <person name="Wen L."/>
            <person name="He K."/>
            <person name="Yang H."/>
        </authorList>
    </citation>
    <scope>NUCLEOTIDE SEQUENCE [LARGE SCALE GENOMIC DNA]</scope>
    <source>
        <strain evidence="2 3">CD11_3</strain>
    </source>
</reference>